<reference evidence="3 4" key="1">
    <citation type="submission" date="2020-01" db="EMBL/GenBank/DDBJ databases">
        <title>Complete genome sequence of Chitinophaga sp. H33E-04 isolated from quinoa roots.</title>
        <authorList>
            <person name="Weon H.-Y."/>
            <person name="Lee S.A."/>
        </authorList>
    </citation>
    <scope>NUCLEOTIDE SEQUENCE [LARGE SCALE GENOMIC DNA]</scope>
    <source>
        <strain evidence="3 4">H33E-04</strain>
    </source>
</reference>
<keyword evidence="3" id="KW-0482">Metalloprotease</keyword>
<keyword evidence="3" id="KW-0645">Protease</keyword>
<dbReference type="GO" id="GO:0008237">
    <property type="term" value="F:metallopeptidase activity"/>
    <property type="evidence" value="ECO:0007669"/>
    <property type="project" value="UniProtKB-KW"/>
</dbReference>
<feature type="transmembrane region" description="Helical" evidence="1">
    <location>
        <begin position="278"/>
        <end position="296"/>
    </location>
</feature>
<sequence>MTGRLKQSSPALQFAAFMLAFLICALLYFIFLAAIFPLISGQSLLTIQRELTWATSNSQPVSPKVLGYLKLTQFLYTLVVYLFPPVIFAWLSFERPGNWLRIDRKPRYLPVILALLIMLMALPFVSYTGDWNHTWPFSPALREAEKQTEALTRTMLIMPDISSWLINLVMIAIIPAIAEEFFFRGVVQQLFIKMMPKVPWLAIVITAICFSAIHMQWMDFIPRVLLGFLLGAIFYLSGNLWLSIVGHFLNNGLQVTMVYLYQIKVIKTDPMEAGATDWYLAAGSLALTIGAVWILYKRTSASDRIYTSRKDDFSDNVESIGK</sequence>
<dbReference type="InterPro" id="IPR003675">
    <property type="entry name" value="Rce1/LyrA-like_dom"/>
</dbReference>
<feature type="transmembrane region" description="Helical" evidence="1">
    <location>
        <begin position="108"/>
        <end position="127"/>
    </location>
</feature>
<feature type="domain" description="CAAX prenyl protease 2/Lysostaphin resistance protein A-like" evidence="2">
    <location>
        <begin position="163"/>
        <end position="252"/>
    </location>
</feature>
<proteinExistence type="predicted"/>
<keyword evidence="4" id="KW-1185">Reference proteome</keyword>
<dbReference type="AlphaFoldDB" id="A0A6B9ZJP1"/>
<dbReference type="RefSeq" id="WP_162333263.1">
    <property type="nucleotide sequence ID" value="NZ_CP048113.1"/>
</dbReference>
<dbReference type="EMBL" id="CP048113">
    <property type="protein sequence ID" value="QHS61594.1"/>
    <property type="molecule type" value="Genomic_DNA"/>
</dbReference>
<dbReference type="KEGG" id="chih:GWR21_18925"/>
<name>A0A6B9ZJP1_9BACT</name>
<dbReference type="Pfam" id="PF02517">
    <property type="entry name" value="Rce1-like"/>
    <property type="match status" value="1"/>
</dbReference>
<keyword evidence="3" id="KW-0378">Hydrolase</keyword>
<feature type="transmembrane region" description="Helical" evidence="1">
    <location>
        <begin position="224"/>
        <end position="249"/>
    </location>
</feature>
<dbReference type="PANTHER" id="PTHR43592">
    <property type="entry name" value="CAAX AMINO TERMINAL PROTEASE"/>
    <property type="match status" value="1"/>
</dbReference>
<feature type="transmembrane region" description="Helical" evidence="1">
    <location>
        <begin position="74"/>
        <end position="93"/>
    </location>
</feature>
<feature type="transmembrane region" description="Helical" evidence="1">
    <location>
        <begin position="12"/>
        <end position="39"/>
    </location>
</feature>
<protein>
    <submittedName>
        <fullName evidence="3">CPBP family intramembrane metalloprotease</fullName>
    </submittedName>
</protein>
<gene>
    <name evidence="3" type="ORF">GWR21_18925</name>
</gene>
<keyword evidence="1" id="KW-0812">Transmembrane</keyword>
<evidence type="ECO:0000313" key="4">
    <source>
        <dbReference type="Proteomes" id="UP000476411"/>
    </source>
</evidence>
<dbReference type="Proteomes" id="UP000476411">
    <property type="component" value="Chromosome"/>
</dbReference>
<dbReference type="GO" id="GO:0006508">
    <property type="term" value="P:proteolysis"/>
    <property type="evidence" value="ECO:0007669"/>
    <property type="project" value="UniProtKB-KW"/>
</dbReference>
<evidence type="ECO:0000256" key="1">
    <source>
        <dbReference type="SAM" id="Phobius"/>
    </source>
</evidence>
<evidence type="ECO:0000259" key="2">
    <source>
        <dbReference type="Pfam" id="PF02517"/>
    </source>
</evidence>
<organism evidence="3 4">
    <name type="scientific">Chitinophaga agri</name>
    <dbReference type="NCBI Taxonomy" id="2703787"/>
    <lineage>
        <taxon>Bacteria</taxon>
        <taxon>Pseudomonadati</taxon>
        <taxon>Bacteroidota</taxon>
        <taxon>Chitinophagia</taxon>
        <taxon>Chitinophagales</taxon>
        <taxon>Chitinophagaceae</taxon>
        <taxon>Chitinophaga</taxon>
    </lineage>
</organism>
<dbReference type="GO" id="GO:0004175">
    <property type="term" value="F:endopeptidase activity"/>
    <property type="evidence" value="ECO:0007669"/>
    <property type="project" value="UniProtKB-ARBA"/>
</dbReference>
<dbReference type="GO" id="GO:0080120">
    <property type="term" value="P:CAAX-box protein maturation"/>
    <property type="evidence" value="ECO:0007669"/>
    <property type="project" value="UniProtKB-ARBA"/>
</dbReference>
<feature type="transmembrane region" description="Helical" evidence="1">
    <location>
        <begin position="161"/>
        <end position="178"/>
    </location>
</feature>
<feature type="transmembrane region" description="Helical" evidence="1">
    <location>
        <begin position="198"/>
        <end position="217"/>
    </location>
</feature>
<keyword evidence="1" id="KW-0472">Membrane</keyword>
<evidence type="ECO:0000313" key="3">
    <source>
        <dbReference type="EMBL" id="QHS61594.1"/>
    </source>
</evidence>
<dbReference type="PANTHER" id="PTHR43592:SF15">
    <property type="entry name" value="CAAX AMINO TERMINAL PROTEASE FAMILY PROTEIN"/>
    <property type="match status" value="1"/>
</dbReference>
<keyword evidence="1" id="KW-1133">Transmembrane helix</keyword>
<accession>A0A6B9ZJP1</accession>